<evidence type="ECO:0000256" key="1">
    <source>
        <dbReference type="SAM" id="MobiDB-lite"/>
    </source>
</evidence>
<name>A0A1H5PXT0_9ACTN</name>
<dbReference type="EMBL" id="FNUC01000004">
    <property type="protein sequence ID" value="SEF18606.1"/>
    <property type="molecule type" value="Genomic_DNA"/>
</dbReference>
<reference evidence="3" key="1">
    <citation type="submission" date="2016-10" db="EMBL/GenBank/DDBJ databases">
        <authorList>
            <person name="Varghese N."/>
            <person name="Submissions S."/>
        </authorList>
    </citation>
    <scope>NUCLEOTIDE SEQUENCE [LARGE SCALE GENOMIC DNA]</scope>
    <source>
        <strain evidence="3">DSM 45237</strain>
    </source>
</reference>
<protein>
    <submittedName>
        <fullName evidence="2">Uncharacterized protein</fullName>
    </submittedName>
</protein>
<dbReference type="STRING" id="561176.SAMN04488561_6671"/>
<dbReference type="Proteomes" id="UP000181980">
    <property type="component" value="Unassembled WGS sequence"/>
</dbReference>
<dbReference type="RefSeq" id="WP_069113668.1">
    <property type="nucleotide sequence ID" value="NZ_FNUC01000004.1"/>
</dbReference>
<evidence type="ECO:0000313" key="3">
    <source>
        <dbReference type="Proteomes" id="UP000181980"/>
    </source>
</evidence>
<dbReference type="OrthoDB" id="6957847at2"/>
<dbReference type="SUPFAM" id="SSF160424">
    <property type="entry name" value="BH3703-like"/>
    <property type="match status" value="1"/>
</dbReference>
<proteinExistence type="predicted"/>
<gene>
    <name evidence="2" type="ORF">SAMN04488561_6671</name>
</gene>
<keyword evidence="3" id="KW-1185">Reference proteome</keyword>
<dbReference type="InterPro" id="IPR036170">
    <property type="entry name" value="YezG-like_sf"/>
</dbReference>
<sequence length="178" mass="20079">MDDEAEAMAAIERIMAKENQRQADQTIDDDGRPLPRLDLDDPAATDDPLLRVGYALLPLLPGGWLTAVLNVAAAADDIRTWAMVTKPGVGPSRYEHLRYLPDVAAEAAALRRSMYDPRRGAWYGLMLRLNANGTLVTRFDHDGPPFLHWGAREVELIRRDQQLFPRPFDRLATWHPAR</sequence>
<dbReference type="AlphaFoldDB" id="A0A1H5PXT0"/>
<feature type="compositionally biased region" description="Basic and acidic residues" evidence="1">
    <location>
        <begin position="29"/>
        <end position="39"/>
    </location>
</feature>
<feature type="region of interest" description="Disordered" evidence="1">
    <location>
        <begin position="18"/>
        <end position="40"/>
    </location>
</feature>
<accession>A0A1H5PXT0</accession>
<evidence type="ECO:0000313" key="2">
    <source>
        <dbReference type="EMBL" id="SEF18606.1"/>
    </source>
</evidence>
<organism evidence="2 3">
    <name type="scientific">Jiangella alba</name>
    <dbReference type="NCBI Taxonomy" id="561176"/>
    <lineage>
        <taxon>Bacteria</taxon>
        <taxon>Bacillati</taxon>
        <taxon>Actinomycetota</taxon>
        <taxon>Actinomycetes</taxon>
        <taxon>Jiangellales</taxon>
        <taxon>Jiangellaceae</taxon>
        <taxon>Jiangella</taxon>
    </lineage>
</organism>